<reference evidence="1 2" key="1">
    <citation type="submission" date="2021-04" db="EMBL/GenBank/DDBJ databases">
        <authorList>
            <person name="Sun C."/>
        </authorList>
    </citation>
    <scope>NUCLEOTIDE SEQUENCE [LARGE SCALE GENOMIC DNA]</scope>
    <source>
        <strain evidence="1 2">A79</strain>
    </source>
</reference>
<accession>A0ABS5HBG3</accession>
<evidence type="ECO:0000313" key="2">
    <source>
        <dbReference type="Proteomes" id="UP000679722"/>
    </source>
</evidence>
<proteinExistence type="predicted"/>
<evidence type="ECO:0008006" key="3">
    <source>
        <dbReference type="Google" id="ProtNLM"/>
    </source>
</evidence>
<keyword evidence="2" id="KW-1185">Reference proteome</keyword>
<dbReference type="EMBL" id="JAGSSV010000008">
    <property type="protein sequence ID" value="MBR7888995.1"/>
    <property type="molecule type" value="Genomic_DNA"/>
</dbReference>
<gene>
    <name evidence="1" type="ORF">J9B83_08540</name>
</gene>
<name>A0ABS5HBG3_9GAMM</name>
<evidence type="ECO:0000313" key="1">
    <source>
        <dbReference type="EMBL" id="MBR7888995.1"/>
    </source>
</evidence>
<sequence length="255" mass="28737">MVGCQGNVKPSSQGVVAEAIVPPVTAPTKPTVTDTKVSEKITVEQKPALTAEEIVTQRLIVQGDIALEEQRLLTPVDDNANLYFQVVLGRDPGNYQAIQGIAAIVDRYTQWAWQAAQNRDYQKAARNVDFARSVNPEDPVITEMTTRIQDLKDRRRAAAAAPRKEPVSQREALMPKIGRFILPKTLFSLPEEEIITEIQPIIDEVAKTQQSLAIYWPNDKEARLIYQIINSRVTEFRVRAMIFHRADYKVDLVSE</sequence>
<organism evidence="1 2">
    <name type="scientific">Marinomonas vulgaris</name>
    <dbReference type="NCBI Taxonomy" id="2823372"/>
    <lineage>
        <taxon>Bacteria</taxon>
        <taxon>Pseudomonadati</taxon>
        <taxon>Pseudomonadota</taxon>
        <taxon>Gammaproteobacteria</taxon>
        <taxon>Oceanospirillales</taxon>
        <taxon>Oceanospirillaceae</taxon>
        <taxon>Marinomonas</taxon>
    </lineage>
</organism>
<protein>
    <recommendedName>
        <fullName evidence="3">Lipoprotein</fullName>
    </recommendedName>
</protein>
<dbReference type="Proteomes" id="UP000679722">
    <property type="component" value="Unassembled WGS sequence"/>
</dbReference>
<comment type="caution">
    <text evidence="1">The sequence shown here is derived from an EMBL/GenBank/DDBJ whole genome shotgun (WGS) entry which is preliminary data.</text>
</comment>
<reference evidence="2" key="2">
    <citation type="submission" date="2023-07" db="EMBL/GenBank/DDBJ databases">
        <title>Marinomonas vulgaris A79, complete genome.</title>
        <authorList>
            <person name="Ying J.-J."/>
        </authorList>
    </citation>
    <scope>NUCLEOTIDE SEQUENCE [LARGE SCALE GENOMIC DNA]</scope>
    <source>
        <strain evidence="2">A79</strain>
    </source>
</reference>